<accession>A0A0E9UAM5</accession>
<evidence type="ECO:0000313" key="3">
    <source>
        <dbReference type="EMBL" id="JAH62934.1"/>
    </source>
</evidence>
<dbReference type="InterPro" id="IPR019774">
    <property type="entry name" value="Aromatic-AA_hydroxylase_C"/>
</dbReference>
<evidence type="ECO:0000256" key="1">
    <source>
        <dbReference type="SAM" id="MobiDB-lite"/>
    </source>
</evidence>
<dbReference type="AlphaFoldDB" id="A0A0E9UAM5"/>
<feature type="region of interest" description="Disordered" evidence="1">
    <location>
        <begin position="1"/>
        <end position="20"/>
    </location>
</feature>
<feature type="domain" description="Biopterin-dependent aromatic amino acid hydroxylase family profile" evidence="2">
    <location>
        <begin position="1"/>
        <end position="20"/>
    </location>
</feature>
<name>A0A0E9UAM5_ANGAN</name>
<protein>
    <recommendedName>
        <fullName evidence="2">Biopterin-dependent aromatic amino acid hydroxylase family profile domain-containing protein</fullName>
    </recommendedName>
</protein>
<sequence>MVSLGVLQQAGDLKAQGDGP</sequence>
<evidence type="ECO:0000259" key="2">
    <source>
        <dbReference type="PROSITE" id="PS51410"/>
    </source>
</evidence>
<reference evidence="3" key="2">
    <citation type="journal article" date="2015" name="Fish Shellfish Immunol.">
        <title>Early steps in the European eel (Anguilla anguilla)-Vibrio vulnificus interaction in the gills: Role of the RtxA13 toxin.</title>
        <authorList>
            <person name="Callol A."/>
            <person name="Pajuelo D."/>
            <person name="Ebbesson L."/>
            <person name="Teles M."/>
            <person name="MacKenzie S."/>
            <person name="Amaro C."/>
        </authorList>
    </citation>
    <scope>NUCLEOTIDE SEQUENCE</scope>
</reference>
<dbReference type="PROSITE" id="PS51410">
    <property type="entry name" value="BH4_AAA_HYDROXYL_2"/>
    <property type="match status" value="1"/>
</dbReference>
<dbReference type="GO" id="GO:0016714">
    <property type="term" value="F:oxidoreductase activity, acting on paired donors, with incorporation or reduction of molecular oxygen, reduced pteridine as one donor, and incorporation of one atom of oxygen"/>
    <property type="evidence" value="ECO:0007669"/>
    <property type="project" value="InterPro"/>
</dbReference>
<organism evidence="3">
    <name type="scientific">Anguilla anguilla</name>
    <name type="common">European freshwater eel</name>
    <name type="synonym">Muraena anguilla</name>
    <dbReference type="NCBI Taxonomy" id="7936"/>
    <lineage>
        <taxon>Eukaryota</taxon>
        <taxon>Metazoa</taxon>
        <taxon>Chordata</taxon>
        <taxon>Craniata</taxon>
        <taxon>Vertebrata</taxon>
        <taxon>Euteleostomi</taxon>
        <taxon>Actinopterygii</taxon>
        <taxon>Neopterygii</taxon>
        <taxon>Teleostei</taxon>
        <taxon>Anguilliformes</taxon>
        <taxon>Anguillidae</taxon>
        <taxon>Anguilla</taxon>
    </lineage>
</organism>
<proteinExistence type="predicted"/>
<reference evidence="3" key="1">
    <citation type="submission" date="2014-11" db="EMBL/GenBank/DDBJ databases">
        <authorList>
            <person name="Amaro Gonzalez C."/>
        </authorList>
    </citation>
    <scope>NUCLEOTIDE SEQUENCE</scope>
</reference>
<dbReference type="EMBL" id="GBXM01045643">
    <property type="protein sequence ID" value="JAH62934.1"/>
    <property type="molecule type" value="Transcribed_RNA"/>
</dbReference>